<dbReference type="SMART" id="SM00368">
    <property type="entry name" value="LRR_RI"/>
    <property type="match status" value="3"/>
</dbReference>
<dbReference type="SMART" id="SM00448">
    <property type="entry name" value="REC"/>
    <property type="match status" value="1"/>
</dbReference>
<comment type="caution">
    <text evidence="5">The sequence shown here is derived from an EMBL/GenBank/DDBJ whole genome shotgun (WGS) entry which is preliminary data.</text>
</comment>
<evidence type="ECO:0000256" key="3">
    <source>
        <dbReference type="SAM" id="MobiDB-lite"/>
    </source>
</evidence>
<reference evidence="6" key="1">
    <citation type="journal article" date="2023" name="Commun. Biol.">
        <title>Genome analysis of Parmales, the sister group of diatoms, reveals the evolutionary specialization of diatoms from phago-mixotrophs to photoautotrophs.</title>
        <authorList>
            <person name="Ban H."/>
            <person name="Sato S."/>
            <person name="Yoshikawa S."/>
            <person name="Yamada K."/>
            <person name="Nakamura Y."/>
            <person name="Ichinomiya M."/>
            <person name="Sato N."/>
            <person name="Blanc-Mathieu R."/>
            <person name="Endo H."/>
            <person name="Kuwata A."/>
            <person name="Ogata H."/>
        </authorList>
    </citation>
    <scope>NUCLEOTIDE SEQUENCE [LARGE SCALE GENOMIC DNA]</scope>
    <source>
        <strain evidence="6">NIES 3701</strain>
    </source>
</reference>
<protein>
    <recommendedName>
        <fullName evidence="4">Response regulatory domain-containing protein</fullName>
    </recommendedName>
</protein>
<feature type="region of interest" description="Disordered" evidence="3">
    <location>
        <begin position="582"/>
        <end position="623"/>
    </location>
</feature>
<dbReference type="EMBL" id="BRXY01000323">
    <property type="protein sequence ID" value="GMH87090.1"/>
    <property type="molecule type" value="Genomic_DNA"/>
</dbReference>
<keyword evidence="1 2" id="KW-0597">Phosphoprotein</keyword>
<feature type="modified residue" description="4-aspartylphosphate" evidence="2">
    <location>
        <position position="909"/>
    </location>
</feature>
<dbReference type="Gene3D" id="3.80.10.10">
    <property type="entry name" value="Ribonuclease Inhibitor"/>
    <property type="match status" value="2"/>
</dbReference>
<dbReference type="Pfam" id="PF00072">
    <property type="entry name" value="Response_reg"/>
    <property type="match status" value="1"/>
</dbReference>
<proteinExistence type="predicted"/>
<dbReference type="PROSITE" id="PS50110">
    <property type="entry name" value="RESPONSE_REGULATORY"/>
    <property type="match status" value="1"/>
</dbReference>
<dbReference type="InterPro" id="IPR011006">
    <property type="entry name" value="CheY-like_superfamily"/>
</dbReference>
<dbReference type="PANTHER" id="PTHR43719:SF28">
    <property type="entry name" value="PEROXIDE STRESS-ACTIVATED HISTIDINE KINASE MAK1-RELATED"/>
    <property type="match status" value="1"/>
</dbReference>
<dbReference type="AlphaFoldDB" id="A0A9W7BFR5"/>
<evidence type="ECO:0000256" key="1">
    <source>
        <dbReference type="ARBA" id="ARBA00022553"/>
    </source>
</evidence>
<dbReference type="CDD" id="cd17546">
    <property type="entry name" value="REC_hyHK_CKI1_RcsC-like"/>
    <property type="match status" value="1"/>
</dbReference>
<feature type="region of interest" description="Disordered" evidence="3">
    <location>
        <begin position="657"/>
        <end position="736"/>
    </location>
</feature>
<evidence type="ECO:0000259" key="4">
    <source>
        <dbReference type="PROSITE" id="PS50110"/>
    </source>
</evidence>
<dbReference type="SUPFAM" id="SSF52047">
    <property type="entry name" value="RNI-like"/>
    <property type="match status" value="1"/>
</dbReference>
<feature type="domain" description="Response regulatory" evidence="4">
    <location>
        <begin position="860"/>
        <end position="984"/>
    </location>
</feature>
<dbReference type="InterPro" id="IPR050956">
    <property type="entry name" value="2C_system_His_kinase"/>
</dbReference>
<dbReference type="Gene3D" id="3.40.50.2300">
    <property type="match status" value="1"/>
</dbReference>
<dbReference type="PANTHER" id="PTHR43719">
    <property type="entry name" value="TWO-COMPONENT HISTIDINE KINASE"/>
    <property type="match status" value="1"/>
</dbReference>
<evidence type="ECO:0000256" key="2">
    <source>
        <dbReference type="PROSITE-ProRule" id="PRU00169"/>
    </source>
</evidence>
<dbReference type="SUPFAM" id="SSF52172">
    <property type="entry name" value="CheY-like"/>
    <property type="match status" value="1"/>
</dbReference>
<dbReference type="InterPro" id="IPR032675">
    <property type="entry name" value="LRR_dom_sf"/>
</dbReference>
<dbReference type="OrthoDB" id="287671at2759"/>
<dbReference type="Proteomes" id="UP001165085">
    <property type="component" value="Unassembled WGS sequence"/>
</dbReference>
<evidence type="ECO:0000313" key="6">
    <source>
        <dbReference type="Proteomes" id="UP001165085"/>
    </source>
</evidence>
<evidence type="ECO:0000313" key="5">
    <source>
        <dbReference type="EMBL" id="GMH87090.1"/>
    </source>
</evidence>
<accession>A0A9W7BFR5</accession>
<feature type="compositionally biased region" description="Basic and acidic residues" evidence="3">
    <location>
        <begin position="707"/>
        <end position="718"/>
    </location>
</feature>
<gene>
    <name evidence="5" type="ORF">TrST_g9989</name>
</gene>
<dbReference type="GO" id="GO:0000160">
    <property type="term" value="P:phosphorelay signal transduction system"/>
    <property type="evidence" value="ECO:0007669"/>
    <property type="project" value="InterPro"/>
</dbReference>
<keyword evidence="6" id="KW-1185">Reference proteome</keyword>
<feature type="compositionally biased region" description="Basic and acidic residues" evidence="3">
    <location>
        <begin position="582"/>
        <end position="599"/>
    </location>
</feature>
<dbReference type="InterPro" id="IPR001789">
    <property type="entry name" value="Sig_transdc_resp-reg_receiver"/>
</dbReference>
<name>A0A9W7BFR5_9STRA</name>
<sequence length="994" mass="108187">MSFSPDVVKITLTVDGLITDIVPNHLSRLFLHTSADSTIHAQDRPVVVQVARDCWASSIPITLIYRRHYDPPPAPPTYVSASAVLSSTTPPLLIITETRLPTNSVTKSKHYNMLKTLAMTSLLLSPSSSFNLSSTNLSPNDLKVITATLEGRITQSNISSAITDLPPDIGKGYVNGARLTTLNLAFTSVGDGGVELLSEYIRTSPVLEEVGFGFCGITSLKPLTRAVAGRELQHDGVVRWGLGGNSFGSDLEEFGKACAGRASGVWGFDISCCSLTASLAKHFIRAIGSLNVVKLDLSSNSLTVLPKLPKTIKILNLLGNPVDMKEVLGAGGCNVPNLTSLIFGRAKDKTIDDLIESVINLPIEVLRLPSLTLNDPGVRLLSGSLSCWSIRELDLSYNNMGRSGIVTLCKNLCGVRSLELLVLSGNSIQIGAAVPLAYMLSVHPRLEQIEVENCGMTKTSQCYVVAGIASNRWVPIGNLVGFRVAPPLVELGLVSVSDQAQNNTDCFRWLRDQAVSRMQGTQAMQVNTEDLKALRAKQEEDSNSSPVEASAKMMLDQLPLIPFDDDELTDLRKYFYDEGEAERLSAKDESRARKTRPELKGMWGGEKNEVEAQSGGSSIGLNLMADPPDIQYGSPFATLGRKGSPSKGKLLNVVKEESLGGSRGSSPQLPIPPPPSSTSLVAEKKYGEEDKEEDGSSRNNKRRKGKETHFQGLEDKSPEVSLRSLSDPCLKSGSPEANMGSAPAIILSPSLKTRTIDTNMVSAIDSKRTGNGNADVAVGGPNPRNLTKARIRLFPQVRYNMECERARAKAAMQDPNVGEIEKDMTAQAYASFCLVTLRQLRFHCMNAKLDGWRHGQKVRKCLIVDDSLVTRKLLKRAFERANCIVDTAKNGQIGVEKMKQSIYDVVFMDLDMPVMDGLEATRELRRWEDVRRPGARQPICALTGSNLNDTEKARLIELKAAGLDVFETKPANIPRLFKVVDDVSDMFSDLNMSS</sequence>
<organism evidence="5 6">
    <name type="scientific">Triparma strigata</name>
    <dbReference type="NCBI Taxonomy" id="1606541"/>
    <lineage>
        <taxon>Eukaryota</taxon>
        <taxon>Sar</taxon>
        <taxon>Stramenopiles</taxon>
        <taxon>Ochrophyta</taxon>
        <taxon>Bolidophyceae</taxon>
        <taxon>Parmales</taxon>
        <taxon>Triparmaceae</taxon>
        <taxon>Triparma</taxon>
    </lineage>
</organism>